<dbReference type="GO" id="GO:0003723">
    <property type="term" value="F:RNA binding"/>
    <property type="evidence" value="ECO:0007669"/>
    <property type="project" value="UniProtKB-KW"/>
</dbReference>
<keyword evidence="6" id="KW-1185">Reference proteome</keyword>
<accession>A0A251UXT2</accession>
<dbReference type="AlphaFoldDB" id="A0A251UXT2"/>
<dbReference type="GO" id="GO:0005852">
    <property type="term" value="C:eukaryotic translation initiation factor 3 complex"/>
    <property type="evidence" value="ECO:0007669"/>
    <property type="project" value="InterPro"/>
</dbReference>
<reference evidence="6" key="1">
    <citation type="journal article" date="2017" name="Nature">
        <title>The sunflower genome provides insights into oil metabolism, flowering and Asterid evolution.</title>
        <authorList>
            <person name="Badouin H."/>
            <person name="Gouzy J."/>
            <person name="Grassa C.J."/>
            <person name="Murat F."/>
            <person name="Staton S.E."/>
            <person name="Cottret L."/>
            <person name="Lelandais-Briere C."/>
            <person name="Owens G.L."/>
            <person name="Carrere S."/>
            <person name="Mayjonade B."/>
            <person name="Legrand L."/>
            <person name="Gill N."/>
            <person name="Kane N.C."/>
            <person name="Bowers J.E."/>
            <person name="Hubner S."/>
            <person name="Bellec A."/>
            <person name="Berard A."/>
            <person name="Berges H."/>
            <person name="Blanchet N."/>
            <person name="Boniface M.C."/>
            <person name="Brunel D."/>
            <person name="Catrice O."/>
            <person name="Chaidir N."/>
            <person name="Claudel C."/>
            <person name="Donnadieu C."/>
            <person name="Faraut T."/>
            <person name="Fievet G."/>
            <person name="Helmstetter N."/>
            <person name="King M."/>
            <person name="Knapp S.J."/>
            <person name="Lai Z."/>
            <person name="Le Paslier M.C."/>
            <person name="Lippi Y."/>
            <person name="Lorenzon L."/>
            <person name="Mandel J.R."/>
            <person name="Marage G."/>
            <person name="Marchand G."/>
            <person name="Marquand E."/>
            <person name="Bret-Mestries E."/>
            <person name="Morien E."/>
            <person name="Nambeesan S."/>
            <person name="Nguyen T."/>
            <person name="Pegot-Espagnet P."/>
            <person name="Pouilly N."/>
            <person name="Raftis F."/>
            <person name="Sallet E."/>
            <person name="Schiex T."/>
            <person name="Thomas J."/>
            <person name="Vandecasteele C."/>
            <person name="Vares D."/>
            <person name="Vear F."/>
            <person name="Vautrin S."/>
            <person name="Crespi M."/>
            <person name="Mangin B."/>
            <person name="Burke J.M."/>
            <person name="Salse J."/>
            <person name="Munos S."/>
            <person name="Vincourt P."/>
            <person name="Rieseberg L.H."/>
            <person name="Langlade N.B."/>
        </authorList>
    </citation>
    <scope>NUCLEOTIDE SEQUENCE [LARGE SCALE GENOMIC DNA]</scope>
    <source>
        <strain evidence="6">cv. SF193</strain>
    </source>
</reference>
<keyword evidence="1" id="KW-0963">Cytoplasm</keyword>
<dbReference type="GO" id="GO:0031369">
    <property type="term" value="F:translation initiation factor binding"/>
    <property type="evidence" value="ECO:0007669"/>
    <property type="project" value="InterPro"/>
</dbReference>
<evidence type="ECO:0000313" key="5">
    <source>
        <dbReference type="EMBL" id="OTG27843.1"/>
    </source>
</evidence>
<keyword evidence="4" id="KW-0648">Protein biosynthesis</keyword>
<dbReference type="EMBL" id="CM007893">
    <property type="protein sequence ID" value="OTG27843.1"/>
    <property type="molecule type" value="Genomic_DNA"/>
</dbReference>
<name>A0A251UXT2_HELAN</name>
<dbReference type="Proteomes" id="UP000215914">
    <property type="component" value="Chromosome 4"/>
</dbReference>
<organism evidence="5 6">
    <name type="scientific">Helianthus annuus</name>
    <name type="common">Common sunflower</name>
    <dbReference type="NCBI Taxonomy" id="4232"/>
    <lineage>
        <taxon>Eukaryota</taxon>
        <taxon>Viridiplantae</taxon>
        <taxon>Streptophyta</taxon>
        <taxon>Embryophyta</taxon>
        <taxon>Tracheophyta</taxon>
        <taxon>Spermatophyta</taxon>
        <taxon>Magnoliopsida</taxon>
        <taxon>eudicotyledons</taxon>
        <taxon>Gunneridae</taxon>
        <taxon>Pentapetalae</taxon>
        <taxon>asterids</taxon>
        <taxon>campanulids</taxon>
        <taxon>Asterales</taxon>
        <taxon>Asteraceae</taxon>
        <taxon>Asteroideae</taxon>
        <taxon>Heliantheae alliance</taxon>
        <taxon>Heliantheae</taxon>
        <taxon>Helianthus</taxon>
    </lineage>
</organism>
<dbReference type="PANTHER" id="PTHR14068:SF0">
    <property type="entry name" value="EUKARYOTIC TRANSLATION INITIATION FACTOR 3 SUBUNIT B"/>
    <property type="match status" value="1"/>
</dbReference>
<dbReference type="STRING" id="4232.A0A251UXT2"/>
<dbReference type="InParanoid" id="A0A251UXT2"/>
<proteinExistence type="predicted"/>
<evidence type="ECO:0000313" key="6">
    <source>
        <dbReference type="Proteomes" id="UP000215914"/>
    </source>
</evidence>
<dbReference type="GO" id="GO:0003743">
    <property type="term" value="F:translation initiation factor activity"/>
    <property type="evidence" value="ECO:0007669"/>
    <property type="project" value="UniProtKB-KW"/>
</dbReference>
<evidence type="ECO:0000256" key="4">
    <source>
        <dbReference type="ARBA" id="ARBA00022917"/>
    </source>
</evidence>
<protein>
    <submittedName>
        <fullName evidence="5">Putative eukaryotic translation initiation factor 3 subunit B</fullName>
    </submittedName>
</protein>
<evidence type="ECO:0000256" key="1">
    <source>
        <dbReference type="ARBA" id="ARBA00022490"/>
    </source>
</evidence>
<dbReference type="InterPro" id="IPR011400">
    <property type="entry name" value="EIF3B"/>
</dbReference>
<keyword evidence="3" id="KW-0694">RNA-binding</keyword>
<gene>
    <name evidence="5" type="ORF">HannXRQ_Chr04g0104441</name>
</gene>
<sequence length="88" mass="10015">MFIHILFAYDPETMLLTISQLIDFSPGEKYLANCSSHEPSNPRDTHRVVLNIFDVRTGKIMKGFNERADEFAFGETGGFTGVSWPVFR</sequence>
<dbReference type="PANTHER" id="PTHR14068">
    <property type="entry name" value="EUKARYOTIC TRANSLATION INITIATION FACTOR 3 EIF3 -RELATED"/>
    <property type="match status" value="1"/>
</dbReference>
<evidence type="ECO:0000256" key="3">
    <source>
        <dbReference type="ARBA" id="ARBA00022884"/>
    </source>
</evidence>
<keyword evidence="2 5" id="KW-0396">Initiation factor</keyword>
<evidence type="ECO:0000256" key="2">
    <source>
        <dbReference type="ARBA" id="ARBA00022540"/>
    </source>
</evidence>